<protein>
    <submittedName>
        <fullName evidence="4">Uncharacterized protein</fullName>
    </submittedName>
</protein>
<dbReference type="EMBL" id="QTTT01000001">
    <property type="protein sequence ID" value="REE97080.1"/>
    <property type="molecule type" value="Genomic_DNA"/>
</dbReference>
<evidence type="ECO:0000313" key="4">
    <source>
        <dbReference type="EMBL" id="REE97080.1"/>
    </source>
</evidence>
<feature type="region of interest" description="Disordered" evidence="2">
    <location>
        <begin position="108"/>
        <end position="127"/>
    </location>
</feature>
<gene>
    <name evidence="4" type="ORF">DFJ69_2536</name>
</gene>
<dbReference type="Proteomes" id="UP000256661">
    <property type="component" value="Unassembled WGS sequence"/>
</dbReference>
<evidence type="ECO:0000256" key="2">
    <source>
        <dbReference type="SAM" id="MobiDB-lite"/>
    </source>
</evidence>
<accession>A0A3D9SRE7</accession>
<feature type="coiled-coil region" evidence="1">
    <location>
        <begin position="74"/>
        <end position="108"/>
    </location>
</feature>
<evidence type="ECO:0000256" key="1">
    <source>
        <dbReference type="SAM" id="Coils"/>
    </source>
</evidence>
<dbReference type="RefSeq" id="WP_116022626.1">
    <property type="nucleotide sequence ID" value="NZ_QTTT01000001.1"/>
</dbReference>
<sequence length="127" mass="13992">MIFLGLIITAVAVTCGAVVISENNDTARLTAFGENIPGVTAEWHAFLAGSLVATVFMAGLTVLLLGVSRSVRTRRELRYLREEHEESITTLEMEKRQLQRELARIRRETGPQPAMTGPTPPHQTVAH</sequence>
<keyword evidence="1" id="KW-0175">Coiled coil</keyword>
<organism evidence="4 5">
    <name type="scientific">Thermomonospora umbrina</name>
    <dbReference type="NCBI Taxonomy" id="111806"/>
    <lineage>
        <taxon>Bacteria</taxon>
        <taxon>Bacillati</taxon>
        <taxon>Actinomycetota</taxon>
        <taxon>Actinomycetes</taxon>
        <taxon>Streptosporangiales</taxon>
        <taxon>Thermomonosporaceae</taxon>
        <taxon>Thermomonospora</taxon>
    </lineage>
</organism>
<keyword evidence="3" id="KW-1133">Transmembrane helix</keyword>
<comment type="caution">
    <text evidence="4">The sequence shown here is derived from an EMBL/GenBank/DDBJ whole genome shotgun (WGS) entry which is preliminary data.</text>
</comment>
<reference evidence="4 5" key="1">
    <citation type="submission" date="2018-08" db="EMBL/GenBank/DDBJ databases">
        <title>Sequencing the genomes of 1000 actinobacteria strains.</title>
        <authorList>
            <person name="Klenk H.-P."/>
        </authorList>
    </citation>
    <scope>NUCLEOTIDE SEQUENCE [LARGE SCALE GENOMIC DNA]</scope>
    <source>
        <strain evidence="4 5">DSM 43927</strain>
    </source>
</reference>
<feature type="transmembrane region" description="Helical" evidence="3">
    <location>
        <begin position="45"/>
        <end position="67"/>
    </location>
</feature>
<dbReference type="AlphaFoldDB" id="A0A3D9SRE7"/>
<keyword evidence="5" id="KW-1185">Reference proteome</keyword>
<keyword evidence="3" id="KW-0812">Transmembrane</keyword>
<evidence type="ECO:0000256" key="3">
    <source>
        <dbReference type="SAM" id="Phobius"/>
    </source>
</evidence>
<name>A0A3D9SRE7_9ACTN</name>
<keyword evidence="3" id="KW-0472">Membrane</keyword>
<dbReference type="OrthoDB" id="3482453at2"/>
<evidence type="ECO:0000313" key="5">
    <source>
        <dbReference type="Proteomes" id="UP000256661"/>
    </source>
</evidence>
<proteinExistence type="predicted"/>